<name>A0ABT5BS50_9BACT</name>
<gene>
    <name evidence="1" type="ORF">POL72_04535</name>
</gene>
<organism evidence="1 2">
    <name type="scientific">Sorangium atrum</name>
    <dbReference type="NCBI Taxonomy" id="2995308"/>
    <lineage>
        <taxon>Bacteria</taxon>
        <taxon>Pseudomonadati</taxon>
        <taxon>Myxococcota</taxon>
        <taxon>Polyangia</taxon>
        <taxon>Polyangiales</taxon>
        <taxon>Polyangiaceae</taxon>
        <taxon>Sorangium</taxon>
    </lineage>
</organism>
<protein>
    <recommendedName>
        <fullName evidence="3">Deacetylase sirtuin-type domain-containing protein</fullName>
    </recommendedName>
</protein>
<proteinExistence type="predicted"/>
<dbReference type="SUPFAM" id="SSF52467">
    <property type="entry name" value="DHS-like NAD/FAD-binding domain"/>
    <property type="match status" value="1"/>
</dbReference>
<evidence type="ECO:0000313" key="1">
    <source>
        <dbReference type="EMBL" id="MDC0676995.1"/>
    </source>
</evidence>
<accession>A0ABT5BS50</accession>
<sequence length="86" mass="8834">MTMAADRASSDIDVPIDPALQDLRKAYESGQLVVFAGAGVSAAAGLPGWQKLTEQMVARLRVSGARAVPACLHAIAKGEIARSTGA</sequence>
<keyword evidence="2" id="KW-1185">Reference proteome</keyword>
<evidence type="ECO:0000313" key="2">
    <source>
        <dbReference type="Proteomes" id="UP001217485"/>
    </source>
</evidence>
<comment type="caution">
    <text evidence="1">The sequence shown here is derived from an EMBL/GenBank/DDBJ whole genome shotgun (WGS) entry which is preliminary data.</text>
</comment>
<reference evidence="1 2" key="1">
    <citation type="submission" date="2023-01" db="EMBL/GenBank/DDBJ databases">
        <title>Minimal conservation of predation-associated metabolite biosynthetic gene clusters underscores biosynthetic potential of Myxococcota including descriptions for ten novel species: Archangium lansinium sp. nov., Myxococcus landrumus sp. nov., Nannocystis bai.</title>
        <authorList>
            <person name="Ahearne A."/>
            <person name="Stevens C."/>
            <person name="Dowd S."/>
        </authorList>
    </citation>
    <scope>NUCLEOTIDE SEQUENCE [LARGE SCALE GENOMIC DNA]</scope>
    <source>
        <strain evidence="1 2">WIWO2</strain>
    </source>
</reference>
<dbReference type="RefSeq" id="WP_272093767.1">
    <property type="nucleotide sequence ID" value="NZ_JAQNDK010000001.1"/>
</dbReference>
<dbReference type="EMBL" id="JAQNDK010000001">
    <property type="protein sequence ID" value="MDC0676995.1"/>
    <property type="molecule type" value="Genomic_DNA"/>
</dbReference>
<evidence type="ECO:0008006" key="3">
    <source>
        <dbReference type="Google" id="ProtNLM"/>
    </source>
</evidence>
<dbReference type="Proteomes" id="UP001217485">
    <property type="component" value="Unassembled WGS sequence"/>
</dbReference>
<dbReference type="InterPro" id="IPR029035">
    <property type="entry name" value="DHS-like_NAD/FAD-binding_dom"/>
</dbReference>